<dbReference type="FunFam" id="3.30.200.20:FF:000043">
    <property type="entry name" value="Wall-associated receptor kinase 2"/>
    <property type="match status" value="1"/>
</dbReference>
<dbReference type="InterPro" id="IPR011009">
    <property type="entry name" value="Kinase-like_dom_sf"/>
</dbReference>
<dbReference type="SMART" id="SM00179">
    <property type="entry name" value="EGF_CA"/>
    <property type="match status" value="2"/>
</dbReference>
<dbReference type="OrthoDB" id="4062651at2759"/>
<keyword evidence="9 18" id="KW-0547">Nucleotide-binding</keyword>
<dbReference type="SUPFAM" id="SSF56112">
    <property type="entry name" value="Protein kinase-like (PK-like)"/>
    <property type="match status" value="3"/>
</dbReference>
<dbReference type="GO" id="GO:0005509">
    <property type="term" value="F:calcium ion binding"/>
    <property type="evidence" value="ECO:0007669"/>
    <property type="project" value="InterPro"/>
</dbReference>
<reference evidence="23 24" key="1">
    <citation type="journal article" date="2019" name="Nat. Plants">
        <title>Stout camphor tree genome fills gaps in understanding of flowering plant genome evolution.</title>
        <authorList>
            <person name="Chaw S.M."/>
            <person name="Liu Y.C."/>
            <person name="Wu Y.W."/>
            <person name="Wang H.Y."/>
            <person name="Lin C.I."/>
            <person name="Wu C.S."/>
            <person name="Ke H.M."/>
            <person name="Chang L.Y."/>
            <person name="Hsu C.Y."/>
            <person name="Yang H.T."/>
            <person name="Sudianto E."/>
            <person name="Hsu M.H."/>
            <person name="Wu K.P."/>
            <person name="Wang L.N."/>
            <person name="Leebens-Mack J.H."/>
            <person name="Tsai I.J."/>
        </authorList>
    </citation>
    <scope>NUCLEOTIDE SEQUENCE [LARGE SCALE GENOMIC DNA]</scope>
    <source>
        <strain evidence="24">cv. Chaw 1501</strain>
        <tissue evidence="23">Young leaves</tissue>
    </source>
</reference>
<dbReference type="EMBL" id="QPKB01000001">
    <property type="protein sequence ID" value="RWR74591.1"/>
    <property type="molecule type" value="Genomic_DNA"/>
</dbReference>
<evidence type="ECO:0000313" key="23">
    <source>
        <dbReference type="EMBL" id="RWR74591.1"/>
    </source>
</evidence>
<dbReference type="InterPro" id="IPR017441">
    <property type="entry name" value="Protein_kinase_ATP_BS"/>
</dbReference>
<feature type="domain" description="EGF-like" evidence="22">
    <location>
        <begin position="150"/>
        <end position="187"/>
    </location>
</feature>
<keyword evidence="10" id="KW-0418">Kinase</keyword>
<feature type="binding site" evidence="18">
    <location>
        <position position="849"/>
    </location>
    <ligand>
        <name>ATP</name>
        <dbReference type="ChEBI" id="CHEBI:30616"/>
    </ligand>
</feature>
<feature type="domain" description="Protein kinase" evidence="21">
    <location>
        <begin position="820"/>
        <end position="1102"/>
    </location>
</feature>
<accession>A0A3S3PW39</accession>
<evidence type="ECO:0000256" key="7">
    <source>
        <dbReference type="ARBA" id="ARBA00022729"/>
    </source>
</evidence>
<dbReference type="PROSITE" id="PS00107">
    <property type="entry name" value="PROTEIN_KINASE_ATP"/>
    <property type="match status" value="1"/>
</dbReference>
<dbReference type="InterPro" id="IPR045274">
    <property type="entry name" value="WAK-like"/>
</dbReference>
<evidence type="ECO:0000256" key="15">
    <source>
        <dbReference type="ARBA" id="ARBA00023180"/>
    </source>
</evidence>
<evidence type="ECO:0000256" key="20">
    <source>
        <dbReference type="SAM" id="SignalP"/>
    </source>
</evidence>
<comment type="subcellular location">
    <subcellularLocation>
        <location evidence="1">Membrane</location>
        <topology evidence="1">Single-pass type I membrane protein</topology>
    </subcellularLocation>
</comment>
<dbReference type="InterPro" id="IPR049883">
    <property type="entry name" value="NOTCH1_EGF-like"/>
</dbReference>
<dbReference type="Gene3D" id="1.10.510.10">
    <property type="entry name" value="Transferase(Phosphotransferase) domain 1"/>
    <property type="match status" value="3"/>
</dbReference>
<dbReference type="InterPro" id="IPR000719">
    <property type="entry name" value="Prot_kinase_dom"/>
</dbReference>
<comment type="function">
    <text evidence="16">Serine/threonine-protein kinase that may function as a signaling receptor of extracellular matrix component. Binding to pectin may have significance in the control of cell expansion, morphogenesis and development.</text>
</comment>
<evidence type="ECO:0000256" key="14">
    <source>
        <dbReference type="ARBA" id="ARBA00023157"/>
    </source>
</evidence>
<feature type="transmembrane region" description="Helical" evidence="19">
    <location>
        <begin position="750"/>
        <end position="772"/>
    </location>
</feature>
<comment type="caution">
    <text evidence="17">Lacks conserved residue(s) required for the propagation of feature annotation.</text>
</comment>
<keyword evidence="7 20" id="KW-0732">Signal</keyword>
<dbReference type="PROSITE" id="PS50011">
    <property type="entry name" value="PROTEIN_KINASE_DOM"/>
    <property type="match status" value="1"/>
</dbReference>
<dbReference type="SMART" id="SM00220">
    <property type="entry name" value="S_TKc"/>
    <property type="match status" value="1"/>
</dbReference>
<dbReference type="SMART" id="SM00181">
    <property type="entry name" value="EGF"/>
    <property type="match status" value="4"/>
</dbReference>
<dbReference type="InterPro" id="IPR000742">
    <property type="entry name" value="EGF"/>
</dbReference>
<evidence type="ECO:0000256" key="11">
    <source>
        <dbReference type="ARBA" id="ARBA00022840"/>
    </source>
</evidence>
<evidence type="ECO:0000256" key="10">
    <source>
        <dbReference type="ARBA" id="ARBA00022777"/>
    </source>
</evidence>
<feature type="domain" description="EGF-like" evidence="22">
    <location>
        <begin position="698"/>
        <end position="741"/>
    </location>
</feature>
<dbReference type="InterPro" id="IPR000152">
    <property type="entry name" value="EGF-type_Asp/Asn_hydroxyl_site"/>
</dbReference>
<evidence type="ECO:0000256" key="19">
    <source>
        <dbReference type="SAM" id="Phobius"/>
    </source>
</evidence>
<dbReference type="PROSITE" id="PS50026">
    <property type="entry name" value="EGF_3"/>
    <property type="match status" value="2"/>
</dbReference>
<keyword evidence="12 19" id="KW-1133">Transmembrane helix</keyword>
<evidence type="ECO:0000256" key="4">
    <source>
        <dbReference type="ARBA" id="ARBA00022553"/>
    </source>
</evidence>
<protein>
    <submittedName>
        <fullName evidence="23">Putative ATP binding protein</fullName>
    </submittedName>
</protein>
<dbReference type="PROSITE" id="PS00108">
    <property type="entry name" value="PROTEIN_KINASE_ST"/>
    <property type="match status" value="1"/>
</dbReference>
<dbReference type="PROSITE" id="PS00010">
    <property type="entry name" value="ASX_HYDROXYL"/>
    <property type="match status" value="2"/>
</dbReference>
<dbReference type="SUPFAM" id="SSF57196">
    <property type="entry name" value="EGF/Laminin"/>
    <property type="match status" value="2"/>
</dbReference>
<dbReference type="GO" id="GO:0030247">
    <property type="term" value="F:polysaccharide binding"/>
    <property type="evidence" value="ECO:0007669"/>
    <property type="project" value="InterPro"/>
</dbReference>
<dbReference type="InterPro" id="IPR018097">
    <property type="entry name" value="EGF_Ca-bd_CS"/>
</dbReference>
<keyword evidence="15" id="KW-0325">Glycoprotein</keyword>
<evidence type="ECO:0000256" key="1">
    <source>
        <dbReference type="ARBA" id="ARBA00004479"/>
    </source>
</evidence>
<dbReference type="Gene3D" id="3.30.200.20">
    <property type="entry name" value="Phosphorylase Kinase, domain 1"/>
    <property type="match status" value="1"/>
</dbReference>
<evidence type="ECO:0000256" key="16">
    <source>
        <dbReference type="ARBA" id="ARBA00058961"/>
    </source>
</evidence>
<dbReference type="InterPro" id="IPR013695">
    <property type="entry name" value="WAK"/>
</dbReference>
<sequence>MGWFFKFGCMSYCWDTVSALNGSCTGIGCCQSSIPPGIIGFNVDINSLNNRTSSDSCSYAILVDQDFNLDFSVSDLFKTNFWDRNKKVPVVLDWVAESNETCESAIRNKTDYACRSKNSYCYNTTDIPGYRCGCSPGYRGNPYIHGGCKDIDECKNRTSHNCKHMCINMPGSYHCKCLKGYHGDGWNNGTGCTADAKEFPVLKGIWGYLDPECFQTSKLTDKSDVYSFGVVLLELLRGEKAVCLNRSHEDRNLAMYFVHEMKENRLFQMLEERVRSEASVEQLMAITQVALRCLKLNGEKRPTMKEVVVDLQGLRGFQNHHSVHDQETEKLLCETSQDCTQDTGGQYSTGSHFDISLTLTLGVSKLVPIDHTQITTLAQGSWGYLDPECLQTGKLIDKNKSDVYSVGVMGFHWVVLVLLCCLSSATISSPSSMRSDCQRTCGNISIPYPFGMGDPSCFRNKWFDITCDESATPPKAFRRSFEVLDISLEGELKSKSPIAWNCESYLDGATLGFGIYFKTGAPYTFSTTRNKFIAIGCDTQAYVTGYRITSPHPFRFGCMTYCSDTASVINGSCTGIGCCQSSIPPGLTSLRVEINSSSNHENESRFNPCSYAFIVDQDDFNFSLSDLFRTSSLYDRVPVVVDWVIGNETCKAAISNKTGYACVSENSYCYESTNGPGYRCRCHSGYGGNPYVHGGCKDIDECKNKEKNNCTEICINTPGSYHCECPKGYDGDGWNNGTRCTAKEFPLLKIILGIGLSLLFLLIASTWAYCLWRKRRSMKLKEQFFHLNGGLMLQQKITSRRGDTFKIFTIKELERATNNYNASTIVGQGGFGIVYKGILPNNRIVAIKKSKLIDASQIDQFINELDILSQVNHRNVVKLLGCCLENQVPILVYEFISNGTLYHHIHEVGHLNSMSLEIRLRIATEIAEALAYLHSAASMPIFHRDVKSANILLDNNLTAKVADFGVSRLVPIDHAQITTLVQGTWGYLDPECFQTGKLTDKSDVYSFGVVLLELLTGEKAVSLNRSQEDRNLAMYFVHAMEENRLFQTLEGKVRSEASVAKLMAIAQLAMRCLKLKGKERPTMKEVVVDLQGLREFQDHPWFHDQESERLLCKTSQGCTEDSGGQYSMGSHFDMSLTLSR</sequence>
<evidence type="ECO:0000256" key="5">
    <source>
        <dbReference type="ARBA" id="ARBA00022679"/>
    </source>
</evidence>
<keyword evidence="24" id="KW-1185">Reference proteome</keyword>
<dbReference type="Gene3D" id="2.10.25.10">
    <property type="entry name" value="Laminin"/>
    <property type="match status" value="2"/>
</dbReference>
<dbReference type="PANTHER" id="PTHR27005">
    <property type="entry name" value="WALL-ASSOCIATED RECEPTOR KINASE-LIKE 21"/>
    <property type="match status" value="1"/>
</dbReference>
<feature type="signal peptide" evidence="20">
    <location>
        <begin position="1"/>
        <end position="19"/>
    </location>
</feature>
<evidence type="ECO:0000256" key="17">
    <source>
        <dbReference type="PROSITE-ProRule" id="PRU00076"/>
    </source>
</evidence>
<name>A0A3S3PW39_9MAGN</name>
<keyword evidence="5" id="KW-0808">Transferase</keyword>
<feature type="chain" id="PRO_5018712500" evidence="20">
    <location>
        <begin position="20"/>
        <end position="1140"/>
    </location>
</feature>
<dbReference type="GO" id="GO:0005886">
    <property type="term" value="C:plasma membrane"/>
    <property type="evidence" value="ECO:0007669"/>
    <property type="project" value="TreeGrafter"/>
</dbReference>
<evidence type="ECO:0000256" key="2">
    <source>
        <dbReference type="ARBA" id="ARBA00022527"/>
    </source>
</evidence>
<evidence type="ECO:0000256" key="12">
    <source>
        <dbReference type="ARBA" id="ARBA00022989"/>
    </source>
</evidence>
<dbReference type="GO" id="GO:0005524">
    <property type="term" value="F:ATP binding"/>
    <property type="evidence" value="ECO:0007669"/>
    <property type="project" value="UniProtKB-UniRule"/>
</dbReference>
<dbReference type="GO" id="GO:0004674">
    <property type="term" value="F:protein serine/threonine kinase activity"/>
    <property type="evidence" value="ECO:0007669"/>
    <property type="project" value="UniProtKB-KW"/>
</dbReference>
<evidence type="ECO:0000259" key="22">
    <source>
        <dbReference type="PROSITE" id="PS50026"/>
    </source>
</evidence>
<dbReference type="InterPro" id="IPR025287">
    <property type="entry name" value="WAK_GUB"/>
</dbReference>
<evidence type="ECO:0000256" key="8">
    <source>
        <dbReference type="ARBA" id="ARBA00022737"/>
    </source>
</evidence>
<dbReference type="Proteomes" id="UP000283530">
    <property type="component" value="Unassembled WGS sequence"/>
</dbReference>
<dbReference type="PROSITE" id="PS51257">
    <property type="entry name" value="PROKAR_LIPOPROTEIN"/>
    <property type="match status" value="1"/>
</dbReference>
<dbReference type="CDD" id="cd14066">
    <property type="entry name" value="STKc_IRAK"/>
    <property type="match status" value="1"/>
</dbReference>
<evidence type="ECO:0000256" key="6">
    <source>
        <dbReference type="ARBA" id="ARBA00022692"/>
    </source>
</evidence>
<keyword evidence="6 19" id="KW-0812">Transmembrane</keyword>
<dbReference type="AlphaFoldDB" id="A0A3S3PW39"/>
<dbReference type="Pfam" id="PF07645">
    <property type="entry name" value="EGF_CA"/>
    <property type="match status" value="2"/>
</dbReference>
<keyword evidence="14" id="KW-1015">Disulfide bond</keyword>
<dbReference type="SUPFAM" id="SSF57184">
    <property type="entry name" value="Growth factor receptor domain"/>
    <property type="match status" value="1"/>
</dbReference>
<keyword evidence="8" id="KW-0677">Repeat</keyword>
<keyword evidence="2" id="KW-0723">Serine/threonine-protein kinase</keyword>
<proteinExistence type="predicted"/>
<evidence type="ECO:0000256" key="18">
    <source>
        <dbReference type="PROSITE-ProRule" id="PRU10141"/>
    </source>
</evidence>
<dbReference type="FunFam" id="2.10.25.10:FF:000038">
    <property type="entry name" value="Fibrillin 2"/>
    <property type="match status" value="2"/>
</dbReference>
<dbReference type="InterPro" id="IPR001245">
    <property type="entry name" value="Ser-Thr/Tyr_kinase_cat_dom"/>
</dbReference>
<evidence type="ECO:0000259" key="21">
    <source>
        <dbReference type="PROSITE" id="PS50011"/>
    </source>
</evidence>
<comment type="caution">
    <text evidence="23">The sequence shown here is derived from an EMBL/GenBank/DDBJ whole genome shotgun (WGS) entry which is preliminary data.</text>
</comment>
<organism evidence="23 24">
    <name type="scientific">Cinnamomum micranthum f. kanehirae</name>
    <dbReference type="NCBI Taxonomy" id="337451"/>
    <lineage>
        <taxon>Eukaryota</taxon>
        <taxon>Viridiplantae</taxon>
        <taxon>Streptophyta</taxon>
        <taxon>Embryophyta</taxon>
        <taxon>Tracheophyta</taxon>
        <taxon>Spermatophyta</taxon>
        <taxon>Magnoliopsida</taxon>
        <taxon>Magnoliidae</taxon>
        <taxon>Laurales</taxon>
        <taxon>Lauraceae</taxon>
        <taxon>Cinnamomum</taxon>
    </lineage>
</organism>
<evidence type="ECO:0000313" key="24">
    <source>
        <dbReference type="Proteomes" id="UP000283530"/>
    </source>
</evidence>
<dbReference type="InterPro" id="IPR001881">
    <property type="entry name" value="EGF-like_Ca-bd_dom"/>
</dbReference>
<dbReference type="InterPro" id="IPR008271">
    <property type="entry name" value="Ser/Thr_kinase_AS"/>
</dbReference>
<evidence type="ECO:0000256" key="3">
    <source>
        <dbReference type="ARBA" id="ARBA00022536"/>
    </source>
</evidence>
<keyword evidence="3 17" id="KW-0245">EGF-like domain</keyword>
<dbReference type="Pfam" id="PF13947">
    <property type="entry name" value="GUB_WAK_bind"/>
    <property type="match status" value="1"/>
</dbReference>
<dbReference type="FunFam" id="1.10.510.10:FF:000084">
    <property type="entry name" value="Wall-associated receptor kinase 2"/>
    <property type="match status" value="1"/>
</dbReference>
<dbReference type="Pfam" id="PF08488">
    <property type="entry name" value="WAK"/>
    <property type="match status" value="2"/>
</dbReference>
<dbReference type="PROSITE" id="PS01187">
    <property type="entry name" value="EGF_CA"/>
    <property type="match status" value="2"/>
</dbReference>
<keyword evidence="11 18" id="KW-0067">ATP-binding</keyword>
<keyword evidence="4" id="KW-0597">Phosphoprotein</keyword>
<dbReference type="InterPro" id="IPR009030">
    <property type="entry name" value="Growth_fac_rcpt_cys_sf"/>
</dbReference>
<dbReference type="Pfam" id="PF07714">
    <property type="entry name" value="PK_Tyr_Ser-Thr"/>
    <property type="match status" value="2"/>
</dbReference>
<evidence type="ECO:0000256" key="13">
    <source>
        <dbReference type="ARBA" id="ARBA00023136"/>
    </source>
</evidence>
<evidence type="ECO:0000256" key="9">
    <source>
        <dbReference type="ARBA" id="ARBA00022741"/>
    </source>
</evidence>
<dbReference type="GO" id="GO:0007166">
    <property type="term" value="P:cell surface receptor signaling pathway"/>
    <property type="evidence" value="ECO:0007669"/>
    <property type="project" value="InterPro"/>
</dbReference>
<gene>
    <name evidence="23" type="ORF">CKAN_00292700</name>
</gene>
<keyword evidence="13 19" id="KW-0472">Membrane</keyword>
<dbReference type="CDD" id="cd00054">
    <property type="entry name" value="EGF_CA"/>
    <property type="match status" value="2"/>
</dbReference>
<dbReference type="PANTHER" id="PTHR27005:SF283">
    <property type="entry name" value="OS02G0633066 PROTEIN"/>
    <property type="match status" value="1"/>
</dbReference>